<reference evidence="3" key="1">
    <citation type="submission" date="2020-09" db="EMBL/GenBank/DDBJ databases">
        <title>A novel bacterium of genus Paenibacillus, isolated from South China Sea.</title>
        <authorList>
            <person name="Huang H."/>
            <person name="Mo K."/>
            <person name="Hu Y."/>
        </authorList>
    </citation>
    <scope>NUCLEOTIDE SEQUENCE</scope>
    <source>
        <strain evidence="3">IB182493</strain>
    </source>
</reference>
<evidence type="ECO:0000259" key="2">
    <source>
        <dbReference type="Pfam" id="PF13810"/>
    </source>
</evidence>
<dbReference type="Gene3D" id="2.115.10.20">
    <property type="entry name" value="Glycosyl hydrolase domain, family 43"/>
    <property type="match status" value="1"/>
</dbReference>
<protein>
    <submittedName>
        <fullName evidence="3">DUF4185 domain-containing protein</fullName>
    </submittedName>
</protein>
<dbReference type="InterPro" id="IPR023296">
    <property type="entry name" value="Glyco_hydro_beta-prop_sf"/>
</dbReference>
<dbReference type="RefSeq" id="WP_190857538.1">
    <property type="nucleotide sequence ID" value="NZ_JACXIY010000001.1"/>
</dbReference>
<dbReference type="Proteomes" id="UP000632125">
    <property type="component" value="Unassembled WGS sequence"/>
</dbReference>
<keyword evidence="4" id="KW-1185">Reference proteome</keyword>
<gene>
    <name evidence="3" type="ORF">IDH41_01290</name>
</gene>
<name>A0A927CFM2_9BACL</name>
<feature type="signal peptide" evidence="1">
    <location>
        <begin position="1"/>
        <end position="25"/>
    </location>
</feature>
<accession>A0A927CFM2</accession>
<proteinExistence type="predicted"/>
<dbReference type="InterPro" id="IPR025442">
    <property type="entry name" value="DUF4185"/>
</dbReference>
<sequence>MMRKLFAASFSILLLTGLAAVPAWAVTPENVTTVSRVTGKTQPADDFPNPNQTHSNYHVWGTDLGIMWDGGNGKIMIAFGDTDGSAAVPDWRSNTLAISTDTLPADGLAIDTMIQNPPGRAKQIIPSKKINNDEITVIPTAGITVGTRHYIHFMSVKHWGTDGNWLTNYAGIAYSDDDGLTWTKDANARWMNDATGSSRFQQAAFVKDGGYVYMYTTKNGRVGNIFLTRVPEADMLDKASYEYWSGNGWTLNDEAAAKPVAMGPAGEMSVAYNSHFDKWFMAYKNKARQALVIREADEPTGPWTGEKIVKRGAGLYGPFIHPWYNDGDELYFTMSRWRPEYNVFFMKADLVEDSLEGNLLSDPGFEDQLADEAAAPWYAAGSAVMERSLGLSYAGANNVLLSGTTGTHAIKQQVALEPNTTYTLKGRFHSSANNANGYLGARLTGGGAILNEKGFGALSSYTEQSVAFTTNDIAIVEIYAGMTAGGDEAWVRADDLTLTKGVDFAGLRQLTEAYAEQEGIATALKAKLSAAEGEQARGNALASNKLLNAYIHQVRAQLGKAIEPDDAGRLIQFAEQLKEQ</sequence>
<evidence type="ECO:0000313" key="3">
    <source>
        <dbReference type="EMBL" id="MBD2867193.1"/>
    </source>
</evidence>
<keyword evidence="1" id="KW-0732">Signal</keyword>
<evidence type="ECO:0000256" key="1">
    <source>
        <dbReference type="SAM" id="SignalP"/>
    </source>
</evidence>
<dbReference type="Pfam" id="PF13810">
    <property type="entry name" value="DUF4185"/>
    <property type="match status" value="1"/>
</dbReference>
<feature type="chain" id="PRO_5037204103" evidence="1">
    <location>
        <begin position="26"/>
        <end position="580"/>
    </location>
</feature>
<dbReference type="EMBL" id="JACXIY010000001">
    <property type="protein sequence ID" value="MBD2867193.1"/>
    <property type="molecule type" value="Genomic_DNA"/>
</dbReference>
<feature type="domain" description="DUF4185" evidence="2">
    <location>
        <begin position="50"/>
        <end position="347"/>
    </location>
</feature>
<organism evidence="3 4">
    <name type="scientific">Paenibacillus arenilitoris</name>
    <dbReference type="NCBI Taxonomy" id="2772299"/>
    <lineage>
        <taxon>Bacteria</taxon>
        <taxon>Bacillati</taxon>
        <taxon>Bacillota</taxon>
        <taxon>Bacilli</taxon>
        <taxon>Bacillales</taxon>
        <taxon>Paenibacillaceae</taxon>
        <taxon>Paenibacillus</taxon>
    </lineage>
</organism>
<comment type="caution">
    <text evidence="3">The sequence shown here is derived from an EMBL/GenBank/DDBJ whole genome shotgun (WGS) entry which is preliminary data.</text>
</comment>
<dbReference type="Gene3D" id="2.60.120.260">
    <property type="entry name" value="Galactose-binding domain-like"/>
    <property type="match status" value="1"/>
</dbReference>
<evidence type="ECO:0000313" key="4">
    <source>
        <dbReference type="Proteomes" id="UP000632125"/>
    </source>
</evidence>
<dbReference type="AlphaFoldDB" id="A0A927CFM2"/>